<dbReference type="CDD" id="cd00028">
    <property type="entry name" value="B_lectin"/>
    <property type="match status" value="1"/>
</dbReference>
<dbReference type="InterPro" id="IPR003609">
    <property type="entry name" value="Pan_app"/>
</dbReference>
<dbReference type="Pfam" id="PF01453">
    <property type="entry name" value="B_lectin"/>
    <property type="match status" value="1"/>
</dbReference>
<feature type="chain" id="PRO_5044895089" description="Receptor-like serine/threonine-protein kinase" evidence="23">
    <location>
        <begin position="25"/>
        <end position="883"/>
    </location>
</feature>
<reference evidence="27 28" key="1">
    <citation type="submission" date="2024-08" db="EMBL/GenBank/DDBJ databases">
        <title>Insights into the chromosomal genome structure of Flemingia macrophylla.</title>
        <authorList>
            <person name="Ding Y."/>
            <person name="Zhao Y."/>
            <person name="Bi W."/>
            <person name="Wu M."/>
            <person name="Zhao G."/>
            <person name="Gong Y."/>
            <person name="Li W."/>
            <person name="Zhang P."/>
        </authorList>
    </citation>
    <scope>NUCLEOTIDE SEQUENCE [LARGE SCALE GENOMIC DNA]</scope>
    <source>
        <strain evidence="27">DYQJB</strain>
        <tissue evidence="27">Leaf</tissue>
    </source>
</reference>
<dbReference type="FunFam" id="1.10.510.10:FF:000060">
    <property type="entry name" value="G-type lectin S-receptor-like serine/threonine-protein kinase"/>
    <property type="match status" value="1"/>
</dbReference>
<keyword evidence="12 22" id="KW-1133">Transmembrane helix</keyword>
<dbReference type="PROSITE" id="PS50011">
    <property type="entry name" value="PROTEIN_KINASE_DOM"/>
    <property type="match status" value="1"/>
</dbReference>
<dbReference type="InterPro" id="IPR021820">
    <property type="entry name" value="S-locus_recpt_kinase_C"/>
</dbReference>
<evidence type="ECO:0000256" key="5">
    <source>
        <dbReference type="ARBA" id="ARBA00022679"/>
    </source>
</evidence>
<dbReference type="GO" id="GO:0005524">
    <property type="term" value="F:ATP binding"/>
    <property type="evidence" value="ECO:0007669"/>
    <property type="project" value="UniProtKB-UniRule"/>
</dbReference>
<evidence type="ECO:0000256" key="3">
    <source>
        <dbReference type="ARBA" id="ARBA00022527"/>
    </source>
</evidence>
<evidence type="ECO:0000256" key="1">
    <source>
        <dbReference type="ARBA" id="ARBA00004251"/>
    </source>
</evidence>
<dbReference type="InterPro" id="IPR000719">
    <property type="entry name" value="Prot_kinase_dom"/>
</dbReference>
<dbReference type="PROSITE" id="PS00107">
    <property type="entry name" value="PROTEIN_KINASE_ATP"/>
    <property type="match status" value="1"/>
</dbReference>
<dbReference type="SMART" id="SM00108">
    <property type="entry name" value="B_lectin"/>
    <property type="match status" value="1"/>
</dbReference>
<evidence type="ECO:0000256" key="12">
    <source>
        <dbReference type="ARBA" id="ARBA00022989"/>
    </source>
</evidence>
<sequence>MLPGIRLFLLLLLLVASRITSSHSADTLTSTETLTTNQTLLSANKLFALCFFSGPDSTWYLAIRYNNITDQTVVWVANRDNPLKNSTAFLQIGQNGNLLLTDDPPNPVWSSNQTKPSINPLLQLLDTGNLVLREHNTTDPAKYLWQSFDYPTDTLLPGMKMGWNLDTGVEKHLTSWKSTGRDPSTGDSSFKIATRGIPEVFLRNNGTITYRSGPWNGERFSGVPEMQPDTDSITFNFSYDNHGVYYSFSIGNPSILSRLVVTSDGELRRLTWVPSGSTWTTFWYAPKDQCDDYGACGPYGVCDSNASPVCTCMRGFVPKNVQAWNLRDGSDGCVRKSDLDCGSDGFLHVEDVKLPETSNVFANRSMSLRECQALCRRNCSCMAYANIEVANGGRGCVMWTDPLFDIRKYPSGGQDLYVRLAASDLGGSQTHKTNHIGEIAGITISAAVIILGLVLIFWKKRKLKVKTTPGGSFQRSRDLMMNEGMLSTNRENSGERNMDDVELPTFDFNTITIATNNFSEEKKLGQGGFGIVYRGKLIDGQDIAVKRLSKNSGQGVDEFKNEVKLIVRLQHRNLVRLFGCCVEMEEKLLVYEYMENKSLDSILFDKDRKPILDWKRRFNIICGIARGLLYLHHDSRFRIIHRDLKASNILLDSEMNPKISDFGMARLFGSNQTEANTLRIVGTYGYMSPEYAMDGNFSVKSDVFSFGVLVLEIITGKRNRGFYYANDDMNLLGNAWRKWKDASALDLIDSSIGDSYSPSEVLRCIHVGLLCVQERAEDRPTMPSVMLMLSSESALMPQPRNPGFSMGKNPPDTDSSSSKQDEWSVNQVTVTLLDASLFIYKLPDVNQVPKPKQAAMRPLIHGRSARTVLQALHFTLFETRAII</sequence>
<dbReference type="Pfam" id="PF11883">
    <property type="entry name" value="DUF3403"/>
    <property type="match status" value="1"/>
</dbReference>
<dbReference type="EC" id="2.7.11.1" evidence="19"/>
<evidence type="ECO:0000256" key="23">
    <source>
        <dbReference type="SAM" id="SignalP"/>
    </source>
</evidence>
<evidence type="ECO:0000256" key="16">
    <source>
        <dbReference type="ARBA" id="ARBA00023180"/>
    </source>
</evidence>
<dbReference type="PIRSF" id="PIRSF000641">
    <property type="entry name" value="SRK"/>
    <property type="match status" value="1"/>
</dbReference>
<dbReference type="Gene3D" id="1.10.510.10">
    <property type="entry name" value="Transferase(Phosphotransferase) domain 1"/>
    <property type="match status" value="1"/>
</dbReference>
<dbReference type="SMART" id="SM00473">
    <property type="entry name" value="PAN_AP"/>
    <property type="match status" value="1"/>
</dbReference>
<keyword evidence="6 22" id="KW-0812">Transmembrane</keyword>
<comment type="similarity">
    <text evidence="19">Belongs to the protein kinase superfamily. Ser/Thr protein kinase family.</text>
</comment>
<dbReference type="PROSITE" id="PS00108">
    <property type="entry name" value="PROTEIN_KINASE_ST"/>
    <property type="match status" value="1"/>
</dbReference>
<dbReference type="SUPFAM" id="SSF51110">
    <property type="entry name" value="alpha-D-mannose-specific plant lectins"/>
    <property type="match status" value="1"/>
</dbReference>
<dbReference type="InterPro" id="IPR008271">
    <property type="entry name" value="Ser/Thr_kinase_AS"/>
</dbReference>
<keyword evidence="3 19" id="KW-0723">Serine/threonine-protein kinase</keyword>
<keyword evidence="13 22" id="KW-0472">Membrane</keyword>
<dbReference type="GO" id="GO:0030246">
    <property type="term" value="F:carbohydrate binding"/>
    <property type="evidence" value="ECO:0007669"/>
    <property type="project" value="UniProtKB-KW"/>
</dbReference>
<evidence type="ECO:0000256" key="2">
    <source>
        <dbReference type="ARBA" id="ARBA00022475"/>
    </source>
</evidence>
<dbReference type="Pfam" id="PF08276">
    <property type="entry name" value="PAN_2"/>
    <property type="match status" value="1"/>
</dbReference>
<dbReference type="InterPro" id="IPR011009">
    <property type="entry name" value="Kinase-like_dom_sf"/>
</dbReference>
<accession>A0ABD1N1K9</accession>
<evidence type="ECO:0000256" key="9">
    <source>
        <dbReference type="ARBA" id="ARBA00022741"/>
    </source>
</evidence>
<dbReference type="PANTHER" id="PTHR27002:SF150">
    <property type="entry name" value="RECEPTOR-LIKE SERINE_THREONINE-PROTEIN KINASE SD1-8"/>
    <property type="match status" value="1"/>
</dbReference>
<protein>
    <recommendedName>
        <fullName evidence="19">Receptor-like serine/threonine-protein kinase</fullName>
        <ecNumber evidence="19">2.7.11.1</ecNumber>
    </recommendedName>
</protein>
<evidence type="ECO:0000256" key="4">
    <source>
        <dbReference type="ARBA" id="ARBA00022553"/>
    </source>
</evidence>
<dbReference type="InterPro" id="IPR036426">
    <property type="entry name" value="Bulb-type_lectin_dom_sf"/>
</dbReference>
<name>A0ABD1N1K9_9FABA</name>
<evidence type="ECO:0000256" key="10">
    <source>
        <dbReference type="ARBA" id="ARBA00022777"/>
    </source>
</evidence>
<dbReference type="InterPro" id="IPR001480">
    <property type="entry name" value="Bulb-type_lectin_dom"/>
</dbReference>
<comment type="catalytic activity">
    <reaction evidence="17 19">
        <text>L-threonyl-[protein] + ATP = O-phospho-L-threonyl-[protein] + ADP + H(+)</text>
        <dbReference type="Rhea" id="RHEA:46608"/>
        <dbReference type="Rhea" id="RHEA-COMP:11060"/>
        <dbReference type="Rhea" id="RHEA-COMP:11605"/>
        <dbReference type="ChEBI" id="CHEBI:15378"/>
        <dbReference type="ChEBI" id="CHEBI:30013"/>
        <dbReference type="ChEBI" id="CHEBI:30616"/>
        <dbReference type="ChEBI" id="CHEBI:61977"/>
        <dbReference type="ChEBI" id="CHEBI:456216"/>
        <dbReference type="EC" id="2.7.11.1"/>
    </reaction>
</comment>
<feature type="domain" description="Bulb-type lectin" evidence="25">
    <location>
        <begin position="25"/>
        <end position="145"/>
    </location>
</feature>
<dbReference type="Pfam" id="PF07714">
    <property type="entry name" value="PK_Tyr_Ser-Thr"/>
    <property type="match status" value="1"/>
</dbReference>
<comment type="catalytic activity">
    <reaction evidence="18 19">
        <text>L-seryl-[protein] + ATP = O-phospho-L-seryl-[protein] + ADP + H(+)</text>
        <dbReference type="Rhea" id="RHEA:17989"/>
        <dbReference type="Rhea" id="RHEA-COMP:9863"/>
        <dbReference type="Rhea" id="RHEA-COMP:11604"/>
        <dbReference type="ChEBI" id="CHEBI:15378"/>
        <dbReference type="ChEBI" id="CHEBI:29999"/>
        <dbReference type="ChEBI" id="CHEBI:30616"/>
        <dbReference type="ChEBI" id="CHEBI:83421"/>
        <dbReference type="ChEBI" id="CHEBI:456216"/>
        <dbReference type="EC" id="2.7.11.1"/>
    </reaction>
</comment>
<dbReference type="FunFam" id="3.30.200.20:FF:000195">
    <property type="entry name" value="G-type lectin S-receptor-like serine/threonine-protein kinase"/>
    <property type="match status" value="1"/>
</dbReference>
<feature type="compositionally biased region" description="Polar residues" evidence="21">
    <location>
        <begin position="812"/>
        <end position="822"/>
    </location>
</feature>
<evidence type="ECO:0000256" key="7">
    <source>
        <dbReference type="ARBA" id="ARBA00022729"/>
    </source>
</evidence>
<keyword evidence="15" id="KW-0675">Receptor</keyword>
<keyword evidence="7 23" id="KW-0732">Signal</keyword>
<dbReference type="GO" id="GO:0005886">
    <property type="term" value="C:plasma membrane"/>
    <property type="evidence" value="ECO:0007669"/>
    <property type="project" value="UniProtKB-SubCell"/>
</dbReference>
<dbReference type="CDD" id="cd01098">
    <property type="entry name" value="PAN_AP_plant"/>
    <property type="match status" value="1"/>
</dbReference>
<dbReference type="Proteomes" id="UP001603857">
    <property type="component" value="Unassembled WGS sequence"/>
</dbReference>
<evidence type="ECO:0000256" key="19">
    <source>
        <dbReference type="PIRNR" id="PIRNR000641"/>
    </source>
</evidence>
<gene>
    <name evidence="27" type="ORF">Fmac_009921</name>
</gene>
<proteinExistence type="inferred from homology"/>
<dbReference type="InterPro" id="IPR024171">
    <property type="entry name" value="SRK-like_kinase"/>
</dbReference>
<feature type="binding site" evidence="20">
    <location>
        <position position="546"/>
    </location>
    <ligand>
        <name>ATP</name>
        <dbReference type="ChEBI" id="CHEBI:30616"/>
    </ligand>
</feature>
<evidence type="ECO:0000256" key="6">
    <source>
        <dbReference type="ARBA" id="ARBA00022692"/>
    </source>
</evidence>
<dbReference type="Gene3D" id="2.90.10.10">
    <property type="entry name" value="Bulb-type lectin domain"/>
    <property type="match status" value="1"/>
</dbReference>
<evidence type="ECO:0000256" key="13">
    <source>
        <dbReference type="ARBA" id="ARBA00023136"/>
    </source>
</evidence>
<dbReference type="Pfam" id="PF00954">
    <property type="entry name" value="S_locus_glycop"/>
    <property type="match status" value="1"/>
</dbReference>
<comment type="subcellular location">
    <subcellularLocation>
        <location evidence="1">Cell membrane</location>
        <topology evidence="1">Single-pass type I membrane protein</topology>
    </subcellularLocation>
</comment>
<comment type="caution">
    <text evidence="27">The sequence shown here is derived from an EMBL/GenBank/DDBJ whole genome shotgun (WGS) entry which is preliminary data.</text>
</comment>
<dbReference type="PANTHER" id="PTHR27002">
    <property type="entry name" value="RECEPTOR-LIKE SERINE/THREONINE-PROTEIN KINASE SD1-8"/>
    <property type="match status" value="1"/>
</dbReference>
<keyword evidence="9 19" id="KW-0547">Nucleotide-binding</keyword>
<keyword evidence="28" id="KW-1185">Reference proteome</keyword>
<keyword evidence="2" id="KW-1003">Cell membrane</keyword>
<dbReference type="Gene3D" id="3.50.4.10">
    <property type="entry name" value="Hepatocyte Growth Factor"/>
    <property type="match status" value="1"/>
</dbReference>
<feature type="domain" description="Apple" evidence="26">
    <location>
        <begin position="341"/>
        <end position="421"/>
    </location>
</feature>
<dbReference type="EMBL" id="JBGMDY010000003">
    <property type="protein sequence ID" value="KAL2341981.1"/>
    <property type="molecule type" value="Genomic_DNA"/>
</dbReference>
<keyword evidence="16" id="KW-0325">Glycoprotein</keyword>
<keyword evidence="14" id="KW-1015">Disulfide bond</keyword>
<evidence type="ECO:0000256" key="15">
    <source>
        <dbReference type="ARBA" id="ARBA00023170"/>
    </source>
</evidence>
<dbReference type="InterPro" id="IPR001245">
    <property type="entry name" value="Ser-Thr/Tyr_kinase_cat_dom"/>
</dbReference>
<dbReference type="InterPro" id="IPR017441">
    <property type="entry name" value="Protein_kinase_ATP_BS"/>
</dbReference>
<evidence type="ECO:0000256" key="21">
    <source>
        <dbReference type="SAM" id="MobiDB-lite"/>
    </source>
</evidence>
<keyword evidence="5 19" id="KW-0808">Transferase</keyword>
<evidence type="ECO:0000256" key="8">
    <source>
        <dbReference type="ARBA" id="ARBA00022734"/>
    </source>
</evidence>
<evidence type="ECO:0000259" key="24">
    <source>
        <dbReference type="PROSITE" id="PS50011"/>
    </source>
</evidence>
<dbReference type="Gene3D" id="3.30.200.20">
    <property type="entry name" value="Phosphorylase Kinase, domain 1"/>
    <property type="match status" value="1"/>
</dbReference>
<keyword evidence="8" id="KW-0430">Lectin</keyword>
<keyword evidence="11 19" id="KW-0067">ATP-binding</keyword>
<evidence type="ECO:0000256" key="18">
    <source>
        <dbReference type="ARBA" id="ARBA00048679"/>
    </source>
</evidence>
<evidence type="ECO:0000256" key="14">
    <source>
        <dbReference type="ARBA" id="ARBA00023157"/>
    </source>
</evidence>
<evidence type="ECO:0000313" key="27">
    <source>
        <dbReference type="EMBL" id="KAL2341981.1"/>
    </source>
</evidence>
<feature type="transmembrane region" description="Helical" evidence="22">
    <location>
        <begin position="439"/>
        <end position="458"/>
    </location>
</feature>
<dbReference type="GO" id="GO:0004674">
    <property type="term" value="F:protein serine/threonine kinase activity"/>
    <property type="evidence" value="ECO:0007669"/>
    <property type="project" value="UniProtKB-KW"/>
</dbReference>
<organism evidence="27 28">
    <name type="scientific">Flemingia macrophylla</name>
    <dbReference type="NCBI Taxonomy" id="520843"/>
    <lineage>
        <taxon>Eukaryota</taxon>
        <taxon>Viridiplantae</taxon>
        <taxon>Streptophyta</taxon>
        <taxon>Embryophyta</taxon>
        <taxon>Tracheophyta</taxon>
        <taxon>Spermatophyta</taxon>
        <taxon>Magnoliopsida</taxon>
        <taxon>eudicotyledons</taxon>
        <taxon>Gunneridae</taxon>
        <taxon>Pentapetalae</taxon>
        <taxon>rosids</taxon>
        <taxon>fabids</taxon>
        <taxon>Fabales</taxon>
        <taxon>Fabaceae</taxon>
        <taxon>Papilionoideae</taxon>
        <taxon>50 kb inversion clade</taxon>
        <taxon>NPAAA clade</taxon>
        <taxon>indigoferoid/millettioid clade</taxon>
        <taxon>Phaseoleae</taxon>
        <taxon>Flemingia</taxon>
    </lineage>
</organism>
<keyword evidence="10 19" id="KW-0418">Kinase</keyword>
<keyword evidence="4" id="KW-0597">Phosphoprotein</keyword>
<evidence type="ECO:0000256" key="20">
    <source>
        <dbReference type="PROSITE-ProRule" id="PRU10141"/>
    </source>
</evidence>
<dbReference type="CDD" id="cd14066">
    <property type="entry name" value="STKc_IRAK"/>
    <property type="match status" value="1"/>
</dbReference>
<dbReference type="SMART" id="SM00220">
    <property type="entry name" value="S_TKc"/>
    <property type="match status" value="1"/>
</dbReference>
<dbReference type="PROSITE" id="PS50948">
    <property type="entry name" value="PAN"/>
    <property type="match status" value="1"/>
</dbReference>
<feature type="domain" description="Protein kinase" evidence="24">
    <location>
        <begin position="518"/>
        <end position="795"/>
    </location>
</feature>
<feature type="region of interest" description="Disordered" evidence="21">
    <location>
        <begin position="798"/>
        <end position="822"/>
    </location>
</feature>
<evidence type="ECO:0000256" key="22">
    <source>
        <dbReference type="SAM" id="Phobius"/>
    </source>
</evidence>
<evidence type="ECO:0000256" key="17">
    <source>
        <dbReference type="ARBA" id="ARBA00047899"/>
    </source>
</evidence>
<dbReference type="SUPFAM" id="SSF56112">
    <property type="entry name" value="Protein kinase-like (PK-like)"/>
    <property type="match status" value="1"/>
</dbReference>
<evidence type="ECO:0000259" key="25">
    <source>
        <dbReference type="PROSITE" id="PS50927"/>
    </source>
</evidence>
<feature type="signal peptide" evidence="23">
    <location>
        <begin position="1"/>
        <end position="24"/>
    </location>
</feature>
<dbReference type="InterPro" id="IPR000858">
    <property type="entry name" value="S_locus_glycoprot_dom"/>
</dbReference>
<dbReference type="AlphaFoldDB" id="A0ABD1N1K9"/>
<evidence type="ECO:0000259" key="26">
    <source>
        <dbReference type="PROSITE" id="PS50948"/>
    </source>
</evidence>
<evidence type="ECO:0000256" key="11">
    <source>
        <dbReference type="ARBA" id="ARBA00022840"/>
    </source>
</evidence>
<evidence type="ECO:0000313" key="28">
    <source>
        <dbReference type="Proteomes" id="UP001603857"/>
    </source>
</evidence>
<dbReference type="PROSITE" id="PS50927">
    <property type="entry name" value="BULB_LECTIN"/>
    <property type="match status" value="1"/>
</dbReference>
<dbReference type="FunFam" id="2.90.10.10:FF:000009">
    <property type="entry name" value="Receptor-like serine/threonine-protein kinase SD1-8"/>
    <property type="match status" value="1"/>
</dbReference>